<keyword evidence="12" id="KW-1185">Reference proteome</keyword>
<dbReference type="Gene3D" id="3.30.70.600">
    <property type="entry name" value="Ribosomal protein S10 domain"/>
    <property type="match status" value="1"/>
</dbReference>
<dbReference type="FunFam" id="3.30.70.600:FF:000011">
    <property type="entry name" value="Uncharacterized protein"/>
    <property type="match status" value="1"/>
</dbReference>
<evidence type="ECO:0000256" key="6">
    <source>
        <dbReference type="ARBA" id="ARBA00023274"/>
    </source>
</evidence>
<evidence type="ECO:0000256" key="4">
    <source>
        <dbReference type="ARBA" id="ARBA00022490"/>
    </source>
</evidence>
<dbReference type="GO" id="GO:0022626">
    <property type="term" value="C:cytosolic ribosome"/>
    <property type="evidence" value="ECO:0007669"/>
    <property type="project" value="UniProtKB-ARBA"/>
</dbReference>
<reference evidence="11" key="2">
    <citation type="submission" date="2025-08" db="UniProtKB">
        <authorList>
            <consortium name="Ensembl"/>
        </authorList>
    </citation>
    <scope>IDENTIFICATION</scope>
</reference>
<evidence type="ECO:0000256" key="7">
    <source>
        <dbReference type="ARBA" id="ARBA00035162"/>
    </source>
</evidence>
<dbReference type="SMART" id="SM01403">
    <property type="entry name" value="Ribosomal_S10"/>
    <property type="match status" value="1"/>
</dbReference>
<dbReference type="InterPro" id="IPR001848">
    <property type="entry name" value="Ribosomal_uS10"/>
</dbReference>
<evidence type="ECO:0000313" key="11">
    <source>
        <dbReference type="Ensembl" id="ENSSSUP00005022627.1"/>
    </source>
</evidence>
<dbReference type="Pfam" id="PF00338">
    <property type="entry name" value="Ribosomal_S10"/>
    <property type="match status" value="1"/>
</dbReference>
<keyword evidence="5" id="KW-0689">Ribosomal protein</keyword>
<evidence type="ECO:0000256" key="5">
    <source>
        <dbReference type="ARBA" id="ARBA00022980"/>
    </source>
</evidence>
<evidence type="ECO:0000259" key="10">
    <source>
        <dbReference type="SMART" id="SM01403"/>
    </source>
</evidence>
<sequence length="119" mass="13233">VAFKDTGKTPVAPEVATDRIRMTLTSHDEKSLDKVCADLIRGTKEKNVQVKGPVWMLTNTLRIRTTKTPRGEGSETWGCFQGRIPKRLTDLHRPSEVGKQMTSISIEPRVEVEGTTADV</sequence>
<proteinExistence type="inferred from homology"/>
<comment type="subunit">
    <text evidence="3">Component of the 40S small ribosomal subunit.</text>
</comment>
<dbReference type="GO" id="GO:0006412">
    <property type="term" value="P:translation"/>
    <property type="evidence" value="ECO:0007669"/>
    <property type="project" value="InterPro"/>
</dbReference>
<evidence type="ECO:0000256" key="2">
    <source>
        <dbReference type="ARBA" id="ARBA00007102"/>
    </source>
</evidence>
<evidence type="ECO:0000256" key="1">
    <source>
        <dbReference type="ARBA" id="ARBA00004496"/>
    </source>
</evidence>
<evidence type="ECO:0000256" key="8">
    <source>
        <dbReference type="ARBA" id="ARBA00035450"/>
    </source>
</evidence>
<comment type="subcellular location">
    <subcellularLocation>
        <location evidence="1">Cytoplasm</location>
    </subcellularLocation>
</comment>
<keyword evidence="6" id="KW-0687">Ribonucleoprotein</keyword>
<organism evidence="11 12">
    <name type="scientific">Suricata suricatta</name>
    <name type="common">Meerkat</name>
    <dbReference type="NCBI Taxonomy" id="37032"/>
    <lineage>
        <taxon>Eukaryota</taxon>
        <taxon>Metazoa</taxon>
        <taxon>Chordata</taxon>
        <taxon>Craniata</taxon>
        <taxon>Vertebrata</taxon>
        <taxon>Euteleostomi</taxon>
        <taxon>Mammalia</taxon>
        <taxon>Eutheria</taxon>
        <taxon>Laurasiatheria</taxon>
        <taxon>Carnivora</taxon>
        <taxon>Feliformia</taxon>
        <taxon>Herpestidae</taxon>
        <taxon>Suricata</taxon>
    </lineage>
</organism>
<evidence type="ECO:0000256" key="3">
    <source>
        <dbReference type="ARBA" id="ARBA00011542"/>
    </source>
</evidence>
<dbReference type="InterPro" id="IPR005729">
    <property type="entry name" value="Ribosomal_uS10_euk/arc"/>
</dbReference>
<reference evidence="11 12" key="1">
    <citation type="submission" date="2019-05" db="EMBL/GenBank/DDBJ databases">
        <title>A Chromosome-scale Meerkat (S. suricatta) Genome Assembly.</title>
        <authorList>
            <person name="Dudchenko O."/>
            <person name="Lieberman Aiden E."/>
            <person name="Tung J."/>
            <person name="Barreiro L.B."/>
            <person name="Clutton-Brock T.H."/>
        </authorList>
    </citation>
    <scope>NUCLEOTIDE SEQUENCE [LARGE SCALE GENOMIC DNA]</scope>
</reference>
<name>A0A673UMX5_SURSU</name>
<feature type="domain" description="Small ribosomal subunit protein uS10" evidence="10">
    <location>
        <begin position="21"/>
        <end position="115"/>
    </location>
</feature>
<dbReference type="NCBIfam" id="TIGR01046">
    <property type="entry name" value="uS10_euk_arch"/>
    <property type="match status" value="1"/>
</dbReference>
<dbReference type="AlphaFoldDB" id="A0A673UMX5"/>
<dbReference type="InterPro" id="IPR036838">
    <property type="entry name" value="Ribosomal_uS10_dom_sf"/>
</dbReference>
<dbReference type="GO" id="GO:0015935">
    <property type="term" value="C:small ribosomal subunit"/>
    <property type="evidence" value="ECO:0007669"/>
    <property type="project" value="InterPro"/>
</dbReference>
<accession>A0A673UMX5</accession>
<reference evidence="11" key="3">
    <citation type="submission" date="2025-09" db="UniProtKB">
        <authorList>
            <consortium name="Ensembl"/>
        </authorList>
    </citation>
    <scope>IDENTIFICATION</scope>
</reference>
<dbReference type="PANTHER" id="PTHR11700">
    <property type="entry name" value="30S RIBOSOMAL PROTEIN S10 FAMILY MEMBER"/>
    <property type="match status" value="1"/>
</dbReference>
<protein>
    <recommendedName>
        <fullName evidence="7">Small ribosomal subunit protein uS10</fullName>
    </recommendedName>
    <alternativeName>
        <fullName evidence="8">40S ribosomal protein S20</fullName>
    </alternativeName>
</protein>
<dbReference type="Ensembl" id="ENSSSUT00005025918.1">
    <property type="protein sequence ID" value="ENSSSUP00005022627.1"/>
    <property type="gene ID" value="ENSSSUG00005014767.1"/>
</dbReference>
<comment type="function">
    <text evidence="9">Component of the small ribosomal subunit. The ribosome is a large ribonucleoprotein complex responsible for the synthesis of proteins in the cell.</text>
</comment>
<dbReference type="SUPFAM" id="SSF54999">
    <property type="entry name" value="Ribosomal protein S10"/>
    <property type="match status" value="1"/>
</dbReference>
<dbReference type="InterPro" id="IPR027486">
    <property type="entry name" value="Ribosomal_uS10_dom"/>
</dbReference>
<dbReference type="GO" id="GO:0003735">
    <property type="term" value="F:structural constituent of ribosome"/>
    <property type="evidence" value="ECO:0007669"/>
    <property type="project" value="InterPro"/>
</dbReference>
<evidence type="ECO:0000313" key="12">
    <source>
        <dbReference type="Proteomes" id="UP000472268"/>
    </source>
</evidence>
<keyword evidence="4" id="KW-0963">Cytoplasm</keyword>
<comment type="similarity">
    <text evidence="2">Belongs to the universal ribosomal protein uS10 family.</text>
</comment>
<evidence type="ECO:0000256" key="9">
    <source>
        <dbReference type="ARBA" id="ARBA00045746"/>
    </source>
</evidence>
<dbReference type="Proteomes" id="UP000472268">
    <property type="component" value="Chromosome 7"/>
</dbReference>
<dbReference type="HAMAP" id="MF_00508">
    <property type="entry name" value="Ribosomal_uS10"/>
    <property type="match status" value="1"/>
</dbReference>